<keyword evidence="5 14" id="KW-0808">Transferase</keyword>
<gene>
    <name evidence="14" type="primary">folK</name>
    <name evidence="14" type="ORF">KHU32_18270</name>
</gene>
<dbReference type="CDD" id="cd00483">
    <property type="entry name" value="HPPK"/>
    <property type="match status" value="1"/>
</dbReference>
<dbReference type="EMBL" id="JAHCDA010000004">
    <property type="protein sequence ID" value="MBS7812900.1"/>
    <property type="molecule type" value="Genomic_DNA"/>
</dbReference>
<dbReference type="InterPro" id="IPR000550">
    <property type="entry name" value="Hppk"/>
</dbReference>
<evidence type="ECO:0000256" key="1">
    <source>
        <dbReference type="ARBA" id="ARBA00005051"/>
    </source>
</evidence>
<dbReference type="GO" id="GO:0003848">
    <property type="term" value="F:2-amino-4-hydroxy-6-hydroxymethyldihydropteridine diphosphokinase activity"/>
    <property type="evidence" value="ECO:0007669"/>
    <property type="project" value="UniProtKB-EC"/>
</dbReference>
<accession>A0ABS5QJ15</accession>
<dbReference type="Gene3D" id="3.30.70.560">
    <property type="entry name" value="7,8-Dihydro-6-hydroxymethylpterin-pyrophosphokinase HPPK"/>
    <property type="match status" value="1"/>
</dbReference>
<evidence type="ECO:0000256" key="8">
    <source>
        <dbReference type="ARBA" id="ARBA00022840"/>
    </source>
</evidence>
<organism evidence="14 15">
    <name type="scientific">Roseococcus pinisoli</name>
    <dbReference type="NCBI Taxonomy" id="2835040"/>
    <lineage>
        <taxon>Bacteria</taxon>
        <taxon>Pseudomonadati</taxon>
        <taxon>Pseudomonadota</taxon>
        <taxon>Alphaproteobacteria</taxon>
        <taxon>Acetobacterales</taxon>
        <taxon>Roseomonadaceae</taxon>
        <taxon>Roseococcus</taxon>
    </lineage>
</organism>
<evidence type="ECO:0000256" key="12">
    <source>
        <dbReference type="ARBA" id="ARBA00033413"/>
    </source>
</evidence>
<dbReference type="EC" id="2.7.6.3" evidence="3"/>
<dbReference type="PANTHER" id="PTHR43071:SF1">
    <property type="entry name" value="2-AMINO-4-HYDROXY-6-HYDROXYMETHYLDIHYDROPTERIDINE PYROPHOSPHOKINASE"/>
    <property type="match status" value="1"/>
</dbReference>
<evidence type="ECO:0000256" key="2">
    <source>
        <dbReference type="ARBA" id="ARBA00005810"/>
    </source>
</evidence>
<evidence type="ECO:0000256" key="4">
    <source>
        <dbReference type="ARBA" id="ARBA00016218"/>
    </source>
</evidence>
<dbReference type="SUPFAM" id="SSF55083">
    <property type="entry name" value="6-hydroxymethyl-7,8-dihydropterin pyrophosphokinase, HPPK"/>
    <property type="match status" value="1"/>
</dbReference>
<evidence type="ECO:0000256" key="9">
    <source>
        <dbReference type="ARBA" id="ARBA00022909"/>
    </source>
</evidence>
<evidence type="ECO:0000256" key="11">
    <source>
        <dbReference type="ARBA" id="ARBA00029766"/>
    </source>
</evidence>
<dbReference type="Proteomes" id="UP000766336">
    <property type="component" value="Unassembled WGS sequence"/>
</dbReference>
<keyword evidence="15" id="KW-1185">Reference proteome</keyword>
<comment type="similarity">
    <text evidence="2">Belongs to the HPPK family.</text>
</comment>
<keyword evidence="9" id="KW-0289">Folate biosynthesis</keyword>
<name>A0ABS5QJ15_9PROT</name>
<keyword evidence="7" id="KW-0418">Kinase</keyword>
<evidence type="ECO:0000256" key="10">
    <source>
        <dbReference type="ARBA" id="ARBA00029409"/>
    </source>
</evidence>
<dbReference type="RefSeq" id="WP_213671609.1">
    <property type="nucleotide sequence ID" value="NZ_JAHCDA010000004.1"/>
</dbReference>
<comment type="pathway">
    <text evidence="1">Cofactor biosynthesis; tetrahydrofolate biosynthesis; 2-amino-4-hydroxy-6-hydroxymethyl-7,8-dihydropteridine diphosphate from 7,8-dihydroneopterin triphosphate: step 4/4.</text>
</comment>
<feature type="domain" description="7,8-dihydro-6-hydroxymethylpterin-pyrophosphokinase" evidence="13">
    <location>
        <begin position="4"/>
        <end position="137"/>
    </location>
</feature>
<dbReference type="Pfam" id="PF01288">
    <property type="entry name" value="HPPK"/>
    <property type="match status" value="1"/>
</dbReference>
<dbReference type="NCBIfam" id="TIGR01498">
    <property type="entry name" value="folK"/>
    <property type="match status" value="1"/>
</dbReference>
<proteinExistence type="inferred from homology"/>
<dbReference type="InterPro" id="IPR035907">
    <property type="entry name" value="Hppk_sf"/>
</dbReference>
<evidence type="ECO:0000256" key="5">
    <source>
        <dbReference type="ARBA" id="ARBA00022679"/>
    </source>
</evidence>
<keyword evidence="8" id="KW-0067">ATP-binding</keyword>
<evidence type="ECO:0000256" key="6">
    <source>
        <dbReference type="ARBA" id="ARBA00022741"/>
    </source>
</evidence>
<evidence type="ECO:0000313" key="15">
    <source>
        <dbReference type="Proteomes" id="UP000766336"/>
    </source>
</evidence>
<evidence type="ECO:0000259" key="13">
    <source>
        <dbReference type="Pfam" id="PF01288"/>
    </source>
</evidence>
<comment type="caution">
    <text evidence="14">The sequence shown here is derived from an EMBL/GenBank/DDBJ whole genome shotgun (WGS) entry which is preliminary data.</text>
</comment>
<protein>
    <recommendedName>
        <fullName evidence="4">2-amino-4-hydroxy-6-hydroxymethyldihydropteridine pyrophosphokinase</fullName>
        <ecNumber evidence="3">2.7.6.3</ecNumber>
    </recommendedName>
    <alternativeName>
        <fullName evidence="11">6-hydroxymethyl-7,8-dihydropterin pyrophosphokinase</fullName>
    </alternativeName>
    <alternativeName>
        <fullName evidence="12">7,8-dihydro-6-hydroxymethylpterin-pyrophosphokinase</fullName>
    </alternativeName>
</protein>
<evidence type="ECO:0000256" key="3">
    <source>
        <dbReference type="ARBA" id="ARBA00013253"/>
    </source>
</evidence>
<evidence type="ECO:0000313" key="14">
    <source>
        <dbReference type="EMBL" id="MBS7812900.1"/>
    </source>
</evidence>
<sequence>MILVGIGANLPGPDGSAPRETCRAAAAALGALPGLQLEALSRWWESAPIPPVPGAPWFVNGVARLAGEADPAELLAALHAIEAAHHRARPYPNAPRTLDLDLLDCEGLVREGPSPILPHPRMTARAFVLLPLAEVAPGWHHPVTGEGIQALIEALPPQDLRPLDP</sequence>
<dbReference type="PANTHER" id="PTHR43071">
    <property type="entry name" value="2-AMINO-4-HYDROXY-6-HYDROXYMETHYLDIHYDROPTERIDINE PYROPHOSPHOKINASE"/>
    <property type="match status" value="1"/>
</dbReference>
<comment type="function">
    <text evidence="10">Catalyzes the transfer of pyrophosphate from adenosine triphosphate (ATP) to 6-hydroxymethyl-7,8-dihydropterin, an enzymatic step in folate biosynthesis pathway.</text>
</comment>
<reference evidence="14 15" key="1">
    <citation type="submission" date="2021-05" db="EMBL/GenBank/DDBJ databases">
        <title>Roseococcus sp. XZZS9, whole genome shotgun sequencing project.</title>
        <authorList>
            <person name="Zhao G."/>
            <person name="Shen L."/>
        </authorList>
    </citation>
    <scope>NUCLEOTIDE SEQUENCE [LARGE SCALE GENOMIC DNA]</scope>
    <source>
        <strain evidence="14 15">XZZS9</strain>
    </source>
</reference>
<evidence type="ECO:0000256" key="7">
    <source>
        <dbReference type="ARBA" id="ARBA00022777"/>
    </source>
</evidence>
<keyword evidence="6" id="KW-0547">Nucleotide-binding</keyword>